<sequence length="186" mass="21666">MKSLENAPRIYVGTYAQYNSGSLFGKWFELSEYDSYHEFINACLVYHSQEPGGSPELMFQDWEHIPGALICEYKLDERAFDYFNTVAQLDAVTQDAFQCYCEHISCWPGNKNDIDTQLEEFQACYQGYFGNENNPRLAFAYQYLEETGLLDGLPKIVESYFDYEAFTRDLFLEGYCELNGHVFSDY</sequence>
<proteinExistence type="predicted"/>
<dbReference type="RefSeq" id="WP_345025975.1">
    <property type="nucleotide sequence ID" value="NZ_BAABEY010000001.1"/>
</dbReference>
<dbReference type="InterPro" id="IPR041895">
    <property type="entry name" value="ArdA_dom1"/>
</dbReference>
<evidence type="ECO:0000313" key="1">
    <source>
        <dbReference type="EMBL" id="GAA4430793.1"/>
    </source>
</evidence>
<reference evidence="2" key="1">
    <citation type="journal article" date="2019" name="Int. J. Syst. Evol. Microbiol.">
        <title>The Global Catalogue of Microorganisms (GCM) 10K type strain sequencing project: providing services to taxonomists for standard genome sequencing and annotation.</title>
        <authorList>
            <consortium name="The Broad Institute Genomics Platform"/>
            <consortium name="The Broad Institute Genome Sequencing Center for Infectious Disease"/>
            <person name="Wu L."/>
            <person name="Ma J."/>
        </authorList>
    </citation>
    <scope>NUCLEOTIDE SEQUENCE [LARGE SCALE GENOMIC DNA]</scope>
    <source>
        <strain evidence="2">JCM 31920</strain>
    </source>
</reference>
<dbReference type="Gene3D" id="1.10.10.1190">
    <property type="entry name" value="Antirestriction protein ArdA, domain 3"/>
    <property type="match status" value="1"/>
</dbReference>
<evidence type="ECO:0000313" key="2">
    <source>
        <dbReference type="Proteomes" id="UP001501508"/>
    </source>
</evidence>
<dbReference type="Gene3D" id="3.10.20.480">
    <property type="entry name" value="Antirestriction protein ArdA, domain 1"/>
    <property type="match status" value="1"/>
</dbReference>
<dbReference type="InterPro" id="IPR009899">
    <property type="entry name" value="ArdA"/>
</dbReference>
<organism evidence="1 2">
    <name type="scientific">Ravibacter arvi</name>
    <dbReference type="NCBI Taxonomy" id="2051041"/>
    <lineage>
        <taxon>Bacteria</taxon>
        <taxon>Pseudomonadati</taxon>
        <taxon>Bacteroidota</taxon>
        <taxon>Cytophagia</taxon>
        <taxon>Cytophagales</taxon>
        <taxon>Spirosomataceae</taxon>
        <taxon>Ravibacter</taxon>
    </lineage>
</organism>
<name>A0ABP8LM65_9BACT</name>
<accession>A0ABP8LM65</accession>
<protein>
    <submittedName>
        <fullName evidence="1">Antirestriction protein ArdA</fullName>
    </submittedName>
</protein>
<dbReference type="Proteomes" id="UP001501508">
    <property type="component" value="Unassembled WGS sequence"/>
</dbReference>
<gene>
    <name evidence="1" type="ORF">GCM10023091_00510</name>
</gene>
<keyword evidence="2" id="KW-1185">Reference proteome</keyword>
<dbReference type="Pfam" id="PF07275">
    <property type="entry name" value="ArdA"/>
    <property type="match status" value="1"/>
</dbReference>
<comment type="caution">
    <text evidence="1">The sequence shown here is derived from an EMBL/GenBank/DDBJ whole genome shotgun (WGS) entry which is preliminary data.</text>
</comment>
<dbReference type="EMBL" id="BAABEY010000001">
    <property type="protein sequence ID" value="GAA4430793.1"/>
    <property type="molecule type" value="Genomic_DNA"/>
</dbReference>
<dbReference type="InterPro" id="IPR041893">
    <property type="entry name" value="ArdA_dom3"/>
</dbReference>